<dbReference type="Proteomes" id="UP000291404">
    <property type="component" value="Unassembled WGS sequence"/>
</dbReference>
<sequence>MNFLYLMILFDYMVFGSKKNAKKNKNSIRISSCDRKTEEKAQHLHSIAIYIKGYKSLPLRIKNLKEMNYIAKLYSKNYVSKILSEENLKNNIFPKLVSKINEYDHSIFEKDNRKIYILCCFEIHNILREKMTLVFHSKFDSVTNLFFDKIFESIKNIKVSTLDEMETKMSNSNFSKIEYCIGKIKILTKESEFTKSFILNLNEISSAESNFIKGYVFNILFKILNIILLNCEDYQITSTFLEKKDSTALHLALDSNDQIIFTKGKIDAKFLEDGRDNAVIFNEIGRLIIEGSKFLTKEMTDLDFSEKTRQNLIFNGLDSCNIFELNPEDAIESVRKKISVFLKSNILRKLKISNEISPKTKIYLVIDLNKQIIQCSEFFLLYLDGLKSSLDRSKIFETLNDLNSIRNILSENNSLIFKYIQLILNVFHLILEEIDKKFNSSYEICLLFEDLASIDLERIIKQHISNNMPRNPDSEKFSIQSFCDKKIKNVKSSLISIFILLLRDYFEIKFCNRSPKLSLKIENFSTEMSLEESLKVII</sequence>
<accession>A0A4Q9KZQ0</accession>
<protein>
    <submittedName>
        <fullName evidence="1">Uncharacterized protein</fullName>
    </submittedName>
</protein>
<organism evidence="1 2">
    <name type="scientific">Hamiltosporidium magnivora</name>
    <dbReference type="NCBI Taxonomy" id="148818"/>
    <lineage>
        <taxon>Eukaryota</taxon>
        <taxon>Fungi</taxon>
        <taxon>Fungi incertae sedis</taxon>
        <taxon>Microsporidia</taxon>
        <taxon>Dubosqiidae</taxon>
        <taxon>Hamiltosporidium</taxon>
    </lineage>
</organism>
<evidence type="ECO:0000313" key="2">
    <source>
        <dbReference type="Proteomes" id="UP000291404"/>
    </source>
</evidence>
<dbReference type="EMBL" id="PITI01001613">
    <property type="protein sequence ID" value="TBU00514.1"/>
    <property type="molecule type" value="Genomic_DNA"/>
</dbReference>
<keyword evidence="2" id="KW-1185">Reference proteome</keyword>
<gene>
    <name evidence="1" type="ORF">CWI36_1613p0010</name>
</gene>
<name>A0A4Q9KZQ0_9MICR</name>
<dbReference type="AlphaFoldDB" id="A0A4Q9KZQ0"/>
<dbReference type="VEuPathDB" id="MicrosporidiaDB:CWI36_1613p0010"/>
<dbReference type="VEuPathDB" id="MicrosporidiaDB:CWI39_0846p0010"/>
<evidence type="ECO:0000313" key="1">
    <source>
        <dbReference type="EMBL" id="TBU00514.1"/>
    </source>
</evidence>
<reference evidence="1 2" key="1">
    <citation type="submission" date="2017-12" db="EMBL/GenBank/DDBJ databases">
        <authorList>
            <person name="Pombert J.-F."/>
            <person name="Haag K.L."/>
            <person name="Ebert D."/>
        </authorList>
    </citation>
    <scope>NUCLEOTIDE SEQUENCE [LARGE SCALE GENOMIC DNA]</scope>
    <source>
        <strain evidence="1">BE-OM-2</strain>
    </source>
</reference>
<proteinExistence type="predicted"/>
<comment type="caution">
    <text evidence="1">The sequence shown here is derived from an EMBL/GenBank/DDBJ whole genome shotgun (WGS) entry which is preliminary data.</text>
</comment>